<protein>
    <submittedName>
        <fullName evidence="9">Splicing factor U2AF 23 kDa subunit</fullName>
    </submittedName>
</protein>
<dbReference type="GO" id="GO:0008270">
    <property type="term" value="F:zinc ion binding"/>
    <property type="evidence" value="ECO:0007669"/>
    <property type="project" value="UniProtKB-KW"/>
</dbReference>
<dbReference type="RefSeq" id="XP_006684515.1">
    <property type="nucleotide sequence ID" value="XM_006684452.1"/>
</dbReference>
<dbReference type="AlphaFoldDB" id="G3AYV8"/>
<dbReference type="Pfam" id="PF00076">
    <property type="entry name" value="RRM_1"/>
    <property type="match status" value="1"/>
</dbReference>
<accession>G3AYV8</accession>
<evidence type="ECO:0000256" key="4">
    <source>
        <dbReference type="ARBA" id="ARBA00022833"/>
    </source>
</evidence>
<dbReference type="KEGG" id="cten:18250180"/>
<keyword evidence="1 6" id="KW-0479">Metal-binding</keyword>
<evidence type="ECO:0000256" key="5">
    <source>
        <dbReference type="PROSITE-ProRule" id="PRU00176"/>
    </source>
</evidence>
<proteinExistence type="predicted"/>
<dbReference type="GO" id="GO:0003723">
    <property type="term" value="F:RNA binding"/>
    <property type="evidence" value="ECO:0007669"/>
    <property type="project" value="UniProtKB-UniRule"/>
</dbReference>
<dbReference type="InterPro" id="IPR000571">
    <property type="entry name" value="Znf_CCCH"/>
</dbReference>
<dbReference type="SMART" id="SM00356">
    <property type="entry name" value="ZnF_C3H1"/>
    <property type="match status" value="2"/>
</dbReference>
<dbReference type="PRINTS" id="PR01848">
    <property type="entry name" value="U2AUXFACTOR"/>
</dbReference>
<feature type="domain" description="C3H1-type" evidence="8">
    <location>
        <begin position="132"/>
        <end position="158"/>
    </location>
</feature>
<feature type="domain" description="RRM" evidence="7">
    <location>
        <begin position="33"/>
        <end position="130"/>
    </location>
</feature>
<evidence type="ECO:0000256" key="2">
    <source>
        <dbReference type="ARBA" id="ARBA00022737"/>
    </source>
</evidence>
<dbReference type="Gene3D" id="3.30.70.330">
    <property type="match status" value="1"/>
</dbReference>
<keyword evidence="2" id="KW-0677">Repeat</keyword>
<dbReference type="STRING" id="590646.G3AYV8"/>
<evidence type="ECO:0000259" key="7">
    <source>
        <dbReference type="PROSITE" id="PS50102"/>
    </source>
</evidence>
<dbReference type="SUPFAM" id="SSF54928">
    <property type="entry name" value="RNA-binding domain, RBD"/>
    <property type="match status" value="1"/>
</dbReference>
<dbReference type="GO" id="GO:0089701">
    <property type="term" value="C:U2AF complex"/>
    <property type="evidence" value="ECO:0007669"/>
    <property type="project" value="InterPro"/>
</dbReference>
<dbReference type="PROSITE" id="PS50102">
    <property type="entry name" value="RRM"/>
    <property type="match status" value="1"/>
</dbReference>
<evidence type="ECO:0000259" key="8">
    <source>
        <dbReference type="PROSITE" id="PS50103"/>
    </source>
</evidence>
<dbReference type="GeneID" id="18250180"/>
<evidence type="ECO:0000256" key="3">
    <source>
        <dbReference type="ARBA" id="ARBA00022771"/>
    </source>
</evidence>
<dbReference type="GO" id="GO:0000398">
    <property type="term" value="P:mRNA splicing, via spliceosome"/>
    <property type="evidence" value="ECO:0007669"/>
    <property type="project" value="InterPro"/>
</dbReference>
<feature type="zinc finger region" description="C3H1-type" evidence="6">
    <location>
        <begin position="132"/>
        <end position="158"/>
    </location>
</feature>
<keyword evidence="4 6" id="KW-0862">Zinc</keyword>
<reference evidence="9 10" key="1">
    <citation type="journal article" date="2011" name="Proc. Natl. Acad. Sci. U.S.A.">
        <title>Comparative genomics of xylose-fermenting fungi for enhanced biofuel production.</title>
        <authorList>
            <person name="Wohlbach D.J."/>
            <person name="Kuo A."/>
            <person name="Sato T.K."/>
            <person name="Potts K.M."/>
            <person name="Salamov A.A."/>
            <person name="LaButti K.M."/>
            <person name="Sun H."/>
            <person name="Clum A."/>
            <person name="Pangilinan J.L."/>
            <person name="Lindquist E.A."/>
            <person name="Lucas S."/>
            <person name="Lapidus A."/>
            <person name="Jin M."/>
            <person name="Gunawan C."/>
            <person name="Balan V."/>
            <person name="Dale B.E."/>
            <person name="Jeffries T.W."/>
            <person name="Zinkel R."/>
            <person name="Barry K.W."/>
            <person name="Grigoriev I.V."/>
            <person name="Gasch A.P."/>
        </authorList>
    </citation>
    <scope>NUCLEOTIDE SEQUENCE [LARGE SCALE GENOMIC DNA]</scope>
    <source>
        <strain evidence="10">ATCC 10573 / BCRC 21748 / CBS 615 / JCM 9827 / NBRC 10315 / NRRL Y-1498 / VKM Y-70</strain>
    </source>
</reference>
<dbReference type="eggNOG" id="KOG2202">
    <property type="taxonomic scope" value="Eukaryota"/>
</dbReference>
<keyword evidence="10" id="KW-1185">Reference proteome</keyword>
<keyword evidence="5" id="KW-0694">RNA-binding</keyword>
<dbReference type="OrthoDB" id="423462at2759"/>
<evidence type="ECO:0000313" key="10">
    <source>
        <dbReference type="Proteomes" id="UP000000707"/>
    </source>
</evidence>
<name>G3AYV8_CANTC</name>
<dbReference type="PROSITE" id="PS50103">
    <property type="entry name" value="ZF_C3H1"/>
    <property type="match status" value="2"/>
</dbReference>
<sequence>MSDFMNCQFYTKIGACRHGEKCSKRHTKPLTSYTVLLANLYQNPKLNKNEQDLNPKQIREYFENFYKDVFIRLGKIEEIAALVVCENENNHLNGNVYCRFKNEEGARRAVVELNQEWFGSRPVHCELSPVQSFHDANCRDYDTNSCSRDHCNFMHVIRPSDELERQLFSAQAKSVVSRKILELKFKLAQANPPVSESTDFKSTVEALFKVGQK</sequence>
<feature type="domain" description="C3H1-type" evidence="8">
    <location>
        <begin position="1"/>
        <end position="29"/>
    </location>
</feature>
<keyword evidence="3 6" id="KW-0863">Zinc-finger</keyword>
<dbReference type="PANTHER" id="PTHR12620">
    <property type="entry name" value="U2 SNRNP AUXILIARY FACTOR, SMALL SUBUNIT"/>
    <property type="match status" value="1"/>
</dbReference>
<dbReference type="InterPro" id="IPR012677">
    <property type="entry name" value="Nucleotide-bd_a/b_plait_sf"/>
</dbReference>
<evidence type="ECO:0000313" key="9">
    <source>
        <dbReference type="EMBL" id="EGV65941.1"/>
    </source>
</evidence>
<dbReference type="Gene3D" id="4.10.1000.10">
    <property type="entry name" value="Zinc finger, CCCH-type"/>
    <property type="match status" value="1"/>
</dbReference>
<dbReference type="SMART" id="SM00361">
    <property type="entry name" value="RRM_1"/>
    <property type="match status" value="1"/>
</dbReference>
<dbReference type="InterPro" id="IPR003954">
    <property type="entry name" value="RRM_euk-type"/>
</dbReference>
<dbReference type="InterPro" id="IPR009145">
    <property type="entry name" value="U2AF_small"/>
</dbReference>
<evidence type="ECO:0000256" key="1">
    <source>
        <dbReference type="ARBA" id="ARBA00022723"/>
    </source>
</evidence>
<organism evidence="10">
    <name type="scientific">Candida tenuis (strain ATCC 10573 / BCRC 21748 / CBS 615 / JCM 9827 / NBRC 10315 / NRRL Y-1498 / VKM Y-70)</name>
    <name type="common">Yeast</name>
    <name type="synonym">Yamadazyma tenuis</name>
    <dbReference type="NCBI Taxonomy" id="590646"/>
    <lineage>
        <taxon>Eukaryota</taxon>
        <taxon>Fungi</taxon>
        <taxon>Dikarya</taxon>
        <taxon>Ascomycota</taxon>
        <taxon>Saccharomycotina</taxon>
        <taxon>Pichiomycetes</taxon>
        <taxon>Debaryomycetaceae</taxon>
        <taxon>Yamadazyma</taxon>
    </lineage>
</organism>
<dbReference type="InterPro" id="IPR035979">
    <property type="entry name" value="RBD_domain_sf"/>
</dbReference>
<dbReference type="EMBL" id="GL996512">
    <property type="protein sequence ID" value="EGV65941.1"/>
    <property type="molecule type" value="Genomic_DNA"/>
</dbReference>
<dbReference type="Proteomes" id="UP000000707">
    <property type="component" value="Unassembled WGS sequence"/>
</dbReference>
<feature type="zinc finger region" description="C3H1-type" evidence="6">
    <location>
        <begin position="1"/>
        <end position="29"/>
    </location>
</feature>
<dbReference type="InterPro" id="IPR000504">
    <property type="entry name" value="RRM_dom"/>
</dbReference>
<gene>
    <name evidence="9" type="ORF">CANTEDRAFT_92286</name>
</gene>
<dbReference type="HOGENOM" id="CLU_059852_3_1_1"/>
<dbReference type="SMART" id="SM00360">
    <property type="entry name" value="RRM"/>
    <property type="match status" value="1"/>
</dbReference>
<evidence type="ECO:0000256" key="6">
    <source>
        <dbReference type="PROSITE-ProRule" id="PRU00723"/>
    </source>
</evidence>